<dbReference type="SUPFAM" id="SSF47757">
    <property type="entry name" value="Chemotaxis receptor methyltransferase CheR, N-terminal domain"/>
    <property type="match status" value="1"/>
</dbReference>
<dbReference type="InterPro" id="IPR029063">
    <property type="entry name" value="SAM-dependent_MTases_sf"/>
</dbReference>
<dbReference type="PIRSF" id="PIRSF000410">
    <property type="entry name" value="CheR"/>
    <property type="match status" value="1"/>
</dbReference>
<dbReference type="RefSeq" id="WP_110806191.1">
    <property type="nucleotide sequence ID" value="NZ_QJTK01000009.1"/>
</dbReference>
<evidence type="ECO:0000313" key="8">
    <source>
        <dbReference type="EMBL" id="PYF09404.1"/>
    </source>
</evidence>
<feature type="domain" description="CheR-type methyltransferase" evidence="7">
    <location>
        <begin position="3"/>
        <end position="278"/>
    </location>
</feature>
<evidence type="ECO:0000256" key="3">
    <source>
        <dbReference type="ARBA" id="ARBA00022679"/>
    </source>
</evidence>
<evidence type="ECO:0000256" key="4">
    <source>
        <dbReference type="ARBA" id="ARBA00022691"/>
    </source>
</evidence>
<dbReference type="PANTHER" id="PTHR24422:SF26">
    <property type="entry name" value="CHEMOTAXIS PROTEIN METHYLTRANSFERASE"/>
    <property type="match status" value="1"/>
</dbReference>
<keyword evidence="4 5" id="KW-0949">S-adenosyl-L-methionine</keyword>
<gene>
    <name evidence="8" type="ORF">C8J30_109150</name>
</gene>
<dbReference type="InterPro" id="IPR036804">
    <property type="entry name" value="CheR_N_sf"/>
</dbReference>
<organism evidence="8 9">
    <name type="scientific">Rhodobacter viridis</name>
    <dbReference type="NCBI Taxonomy" id="1054202"/>
    <lineage>
        <taxon>Bacteria</taxon>
        <taxon>Pseudomonadati</taxon>
        <taxon>Pseudomonadota</taxon>
        <taxon>Alphaproteobacteria</taxon>
        <taxon>Rhodobacterales</taxon>
        <taxon>Rhodobacter group</taxon>
        <taxon>Rhodobacter</taxon>
    </lineage>
</organism>
<evidence type="ECO:0000256" key="5">
    <source>
        <dbReference type="PIRNR" id="PIRNR000410"/>
    </source>
</evidence>
<dbReference type="InterPro" id="IPR022642">
    <property type="entry name" value="CheR_C"/>
</dbReference>
<feature type="binding site" evidence="6">
    <location>
        <position position="123"/>
    </location>
    <ligand>
        <name>S-adenosyl-L-methionine</name>
        <dbReference type="ChEBI" id="CHEBI:59789"/>
    </ligand>
</feature>
<dbReference type="Proteomes" id="UP000247727">
    <property type="component" value="Unassembled WGS sequence"/>
</dbReference>
<dbReference type="InterPro" id="IPR050903">
    <property type="entry name" value="Bact_Chemotaxis_MeTrfase"/>
</dbReference>
<evidence type="ECO:0000256" key="2">
    <source>
        <dbReference type="ARBA" id="ARBA00022603"/>
    </source>
</evidence>
<feature type="binding site" evidence="6">
    <location>
        <position position="83"/>
    </location>
    <ligand>
        <name>S-adenosyl-L-methionine</name>
        <dbReference type="ChEBI" id="CHEBI:59789"/>
    </ligand>
</feature>
<comment type="caution">
    <text evidence="8">The sequence shown here is derived from an EMBL/GenBank/DDBJ whole genome shotgun (WGS) entry which is preliminary data.</text>
</comment>
<comment type="function">
    <text evidence="5">Methylation of the membrane-bound methyl-accepting chemotaxis proteins (MCP) to form gamma-glutamyl methyl ester residues in MCP.</text>
</comment>
<feature type="binding site" evidence="6">
    <location>
        <position position="81"/>
    </location>
    <ligand>
        <name>S-adenosyl-L-methionine</name>
        <dbReference type="ChEBI" id="CHEBI:59789"/>
    </ligand>
</feature>
<dbReference type="Pfam" id="PF03705">
    <property type="entry name" value="CheR_N"/>
    <property type="match status" value="1"/>
</dbReference>
<dbReference type="GO" id="GO:0008983">
    <property type="term" value="F:protein-glutamate O-methyltransferase activity"/>
    <property type="evidence" value="ECO:0007669"/>
    <property type="project" value="UniProtKB-EC"/>
</dbReference>
<name>A0A318TXL0_9RHOB</name>
<keyword evidence="3 5" id="KW-0808">Transferase</keyword>
<evidence type="ECO:0000313" key="9">
    <source>
        <dbReference type="Proteomes" id="UP000247727"/>
    </source>
</evidence>
<evidence type="ECO:0000259" key="7">
    <source>
        <dbReference type="PROSITE" id="PS50123"/>
    </source>
</evidence>
<dbReference type="OrthoDB" id="9816309at2"/>
<dbReference type="EC" id="2.1.1.80" evidence="5"/>
<dbReference type="PRINTS" id="PR00996">
    <property type="entry name" value="CHERMTFRASE"/>
</dbReference>
<dbReference type="SMART" id="SM00138">
    <property type="entry name" value="MeTrc"/>
    <property type="match status" value="1"/>
</dbReference>
<feature type="binding site" evidence="6">
    <location>
        <begin position="206"/>
        <end position="207"/>
    </location>
    <ligand>
        <name>S-adenosyl-L-methionine</name>
        <dbReference type="ChEBI" id="CHEBI:59789"/>
    </ligand>
</feature>
<proteinExistence type="predicted"/>
<dbReference type="EMBL" id="QJTK01000009">
    <property type="protein sequence ID" value="PYF09404.1"/>
    <property type="molecule type" value="Genomic_DNA"/>
</dbReference>
<dbReference type="InterPro" id="IPR022641">
    <property type="entry name" value="CheR_N"/>
</dbReference>
<dbReference type="Pfam" id="PF01739">
    <property type="entry name" value="CheR"/>
    <property type="match status" value="1"/>
</dbReference>
<dbReference type="GO" id="GO:0032259">
    <property type="term" value="P:methylation"/>
    <property type="evidence" value="ECO:0007669"/>
    <property type="project" value="UniProtKB-KW"/>
</dbReference>
<evidence type="ECO:0000256" key="6">
    <source>
        <dbReference type="PIRSR" id="PIRSR000410-1"/>
    </source>
</evidence>
<dbReference type="PANTHER" id="PTHR24422">
    <property type="entry name" value="CHEMOTAXIS PROTEIN METHYLTRANSFERASE"/>
    <property type="match status" value="1"/>
</dbReference>
<dbReference type="AlphaFoldDB" id="A0A318TXL0"/>
<sequence>MSVLVRPATRRSALFDQFTDFVRLEIGVNLSTAKRTMIEGRFHRHLLELGLKDFDAYLAWLFEEGALDQERDAIFDAITTNKTDFFREPEHFQILRAECLPRFRASGRTRCKIWSAAASIGAEAWTIAIVLAEEARAMPFDWAILGTDINASVLETARRAIYADEMLRPVPPALRARYFLRGQAEYAQSARVVPDLRRRVQFQRLNLMDPAYPVDHDVDVIFLRNVLIYFEPEDQAAVIDRLVTHLDPGGCLFVGHSESMVVRHPALQQIAPAVYRRR</sequence>
<keyword evidence="2 5" id="KW-0489">Methyltransferase</keyword>
<feature type="binding site" evidence="6">
    <location>
        <position position="87"/>
    </location>
    <ligand>
        <name>S-adenosyl-L-methionine</name>
        <dbReference type="ChEBI" id="CHEBI:59789"/>
    </ligand>
</feature>
<feature type="binding site" evidence="6">
    <location>
        <begin position="224"/>
        <end position="225"/>
    </location>
    <ligand>
        <name>S-adenosyl-L-methionine</name>
        <dbReference type="ChEBI" id="CHEBI:59789"/>
    </ligand>
</feature>
<evidence type="ECO:0000256" key="1">
    <source>
        <dbReference type="ARBA" id="ARBA00001541"/>
    </source>
</evidence>
<comment type="catalytic activity">
    <reaction evidence="1 5">
        <text>L-glutamyl-[protein] + S-adenosyl-L-methionine = [protein]-L-glutamate 5-O-methyl ester + S-adenosyl-L-homocysteine</text>
        <dbReference type="Rhea" id="RHEA:24452"/>
        <dbReference type="Rhea" id="RHEA-COMP:10208"/>
        <dbReference type="Rhea" id="RHEA-COMP:10311"/>
        <dbReference type="ChEBI" id="CHEBI:29973"/>
        <dbReference type="ChEBI" id="CHEBI:57856"/>
        <dbReference type="ChEBI" id="CHEBI:59789"/>
        <dbReference type="ChEBI" id="CHEBI:82795"/>
        <dbReference type="EC" id="2.1.1.80"/>
    </reaction>
</comment>
<dbReference type="PROSITE" id="PS50123">
    <property type="entry name" value="CHER"/>
    <property type="match status" value="1"/>
</dbReference>
<dbReference type="InterPro" id="IPR026024">
    <property type="entry name" value="Chemotaxis_MeTrfase_CheR"/>
</dbReference>
<protein>
    <recommendedName>
        <fullName evidence="5">Chemotaxis protein methyltransferase</fullName>
        <ecNumber evidence="5">2.1.1.80</ecNumber>
    </recommendedName>
</protein>
<reference evidence="8 9" key="1">
    <citation type="submission" date="2018-06" db="EMBL/GenBank/DDBJ databases">
        <title>Genomic Encyclopedia of Type Strains, Phase III (KMG-III): the genomes of soil and plant-associated and newly described type strains.</title>
        <authorList>
            <person name="Whitman W."/>
        </authorList>
    </citation>
    <scope>NUCLEOTIDE SEQUENCE [LARGE SCALE GENOMIC DNA]</scope>
    <source>
        <strain evidence="8 9">JA737</strain>
    </source>
</reference>
<dbReference type="SUPFAM" id="SSF53335">
    <property type="entry name" value="S-adenosyl-L-methionine-dependent methyltransferases"/>
    <property type="match status" value="1"/>
</dbReference>
<dbReference type="Gene3D" id="1.10.155.10">
    <property type="entry name" value="Chemotaxis receptor methyltransferase CheR, N-terminal domain"/>
    <property type="match status" value="1"/>
</dbReference>
<keyword evidence="9" id="KW-1185">Reference proteome</keyword>
<feature type="binding site" evidence="6">
    <location>
        <position position="148"/>
    </location>
    <ligand>
        <name>S-adenosyl-L-methionine</name>
        <dbReference type="ChEBI" id="CHEBI:59789"/>
    </ligand>
</feature>
<dbReference type="Gene3D" id="3.40.50.150">
    <property type="entry name" value="Vaccinia Virus protein VP39"/>
    <property type="match status" value="1"/>
</dbReference>
<dbReference type="InterPro" id="IPR000780">
    <property type="entry name" value="CheR_MeTrfase"/>
</dbReference>
<accession>A0A318TXL0</accession>